<feature type="domain" description="Allophanate hydrolase C-terminal" evidence="2">
    <location>
        <begin position="475"/>
        <end position="597"/>
    </location>
</feature>
<accession>A0A9W6J377</accession>
<evidence type="ECO:0000259" key="1">
    <source>
        <dbReference type="Pfam" id="PF01425"/>
    </source>
</evidence>
<dbReference type="EMBL" id="BSFI01000008">
    <property type="protein sequence ID" value="GLK68569.1"/>
    <property type="molecule type" value="Genomic_DNA"/>
</dbReference>
<dbReference type="NCBIfam" id="NF006043">
    <property type="entry name" value="PRK08186.1"/>
    <property type="match status" value="1"/>
</dbReference>
<dbReference type="InterPro" id="IPR000120">
    <property type="entry name" value="Amidase"/>
</dbReference>
<dbReference type="InterPro" id="IPR023631">
    <property type="entry name" value="Amidase_dom"/>
</dbReference>
<evidence type="ECO:0000313" key="4">
    <source>
        <dbReference type="Proteomes" id="UP001143372"/>
    </source>
</evidence>
<feature type="domain" description="Amidase" evidence="1">
    <location>
        <begin position="28"/>
        <end position="438"/>
    </location>
</feature>
<dbReference type="PANTHER" id="PTHR11895">
    <property type="entry name" value="TRANSAMIDASE"/>
    <property type="match status" value="1"/>
</dbReference>
<dbReference type="InterPro" id="IPR014085">
    <property type="entry name" value="Allophanate_hydrolase"/>
</dbReference>
<dbReference type="PANTHER" id="PTHR11895:SF169">
    <property type="entry name" value="GLUTAMYL-TRNA(GLN) AMIDOTRANSFERASE"/>
    <property type="match status" value="1"/>
</dbReference>
<reference evidence="3" key="2">
    <citation type="submission" date="2023-01" db="EMBL/GenBank/DDBJ databases">
        <authorList>
            <person name="Sun Q."/>
            <person name="Evtushenko L."/>
        </authorList>
    </citation>
    <scope>NUCLEOTIDE SEQUENCE</scope>
    <source>
        <strain evidence="3">VKM B-2347</strain>
    </source>
</reference>
<dbReference type="Gene3D" id="1.20.58.1700">
    <property type="match status" value="1"/>
</dbReference>
<sequence>MPTKLADLPLDLAALRAAYADGLDPVAVVDEVFDRIAALDDPGVFITLADREQARAAARALGARPDGRALWGVPFAVKDNIDVAGLPTTCACPDFAYTARADAVTVERAKAAGAIVVGKTNLDQFATGLVGVRTPYPAPKNAVDPELVPGGSSSGSAVAVARGLVSFALGTDTAGSGRVPAGLNNIVGLKPTVGATPSRGVVPAVRMADVVTVFAQTVDDAYTAYSAIGGYDAVDAFSRDVAIPPLGALPPKLRIAVPDAASRRFGGSAEAAAAFDATLEDLKALGAELTPFDLEPYFAVARMLYEDAIVASRYDAIRAFFDASPKALHPVTRAITESGKRFDAANAFHVLYRLTELRRELGGLWTRFDAMIVPTYPRPHTVADVLADPIALNSELGAYTNFVNLLDFCAIATPGRPRADAKPAGVTLIGRAGADALVAAIGEALHEAGGVPVGSIGRLPPKRPKRAAAIGPDDMELVVVGAHLSGMALNHEVTSRGGRFLRAVDTKPCYRLYAVPGKIERPGLIRVPDGDGAAIATEVWALPRAAFGDFALGVGAPLGFGTLLLADGTTPKGFLAEPEGVRGTEDITGFGGWRAYVGSKLSA</sequence>
<dbReference type="Pfam" id="PF01425">
    <property type="entry name" value="Amidase"/>
    <property type="match status" value="1"/>
</dbReference>
<dbReference type="InterPro" id="IPR036928">
    <property type="entry name" value="AS_sf"/>
</dbReference>
<dbReference type="GO" id="GO:0016787">
    <property type="term" value="F:hydrolase activity"/>
    <property type="evidence" value="ECO:0007669"/>
    <property type="project" value="UniProtKB-KW"/>
</dbReference>
<dbReference type="AlphaFoldDB" id="A0A9W6J377"/>
<keyword evidence="4" id="KW-1185">Reference proteome</keyword>
<proteinExistence type="predicted"/>
<keyword evidence="3" id="KW-0378">Hydrolase</keyword>
<protein>
    <submittedName>
        <fullName evidence="3">Allophanate hydrolase</fullName>
    </submittedName>
</protein>
<dbReference type="Gene3D" id="3.90.1300.10">
    <property type="entry name" value="Amidase signature (AS) domain"/>
    <property type="match status" value="1"/>
</dbReference>
<dbReference type="RefSeq" id="WP_271168800.1">
    <property type="nucleotide sequence ID" value="NZ_BSFI01000008.1"/>
</dbReference>
<gene>
    <name evidence="3" type="ORF">GCM10008179_22070</name>
</gene>
<dbReference type="NCBIfam" id="TIGR02713">
    <property type="entry name" value="allophanate_hyd"/>
    <property type="match status" value="1"/>
</dbReference>
<name>A0A9W6J377_9HYPH</name>
<evidence type="ECO:0000313" key="3">
    <source>
        <dbReference type="EMBL" id="GLK68569.1"/>
    </source>
</evidence>
<comment type="caution">
    <text evidence="3">The sequence shown here is derived from an EMBL/GenBank/DDBJ whole genome shotgun (WGS) entry which is preliminary data.</text>
</comment>
<reference evidence="3" key="1">
    <citation type="journal article" date="2014" name="Int. J. Syst. Evol. Microbiol.">
        <title>Complete genome sequence of Corynebacterium casei LMG S-19264T (=DSM 44701T), isolated from a smear-ripened cheese.</title>
        <authorList>
            <consortium name="US DOE Joint Genome Institute (JGI-PGF)"/>
            <person name="Walter F."/>
            <person name="Albersmeier A."/>
            <person name="Kalinowski J."/>
            <person name="Ruckert C."/>
        </authorList>
    </citation>
    <scope>NUCLEOTIDE SEQUENCE</scope>
    <source>
        <strain evidence="3">VKM B-2347</strain>
    </source>
</reference>
<evidence type="ECO:0000259" key="2">
    <source>
        <dbReference type="Pfam" id="PF21986"/>
    </source>
</evidence>
<dbReference type="Pfam" id="PF21986">
    <property type="entry name" value="AH_C"/>
    <property type="match status" value="1"/>
</dbReference>
<dbReference type="SUPFAM" id="SSF75304">
    <property type="entry name" value="Amidase signature (AS) enzymes"/>
    <property type="match status" value="1"/>
</dbReference>
<dbReference type="Gene3D" id="3.10.490.10">
    <property type="entry name" value="Gamma-glutamyl cyclotransferase-like"/>
    <property type="match status" value="1"/>
</dbReference>
<dbReference type="Proteomes" id="UP001143372">
    <property type="component" value="Unassembled WGS sequence"/>
</dbReference>
<dbReference type="InterPro" id="IPR053844">
    <property type="entry name" value="AH_C"/>
</dbReference>
<organism evidence="3 4">
    <name type="scientific">Hansschlegelia plantiphila</name>
    <dbReference type="NCBI Taxonomy" id="374655"/>
    <lineage>
        <taxon>Bacteria</taxon>
        <taxon>Pseudomonadati</taxon>
        <taxon>Pseudomonadota</taxon>
        <taxon>Alphaproteobacteria</taxon>
        <taxon>Hyphomicrobiales</taxon>
        <taxon>Methylopilaceae</taxon>
        <taxon>Hansschlegelia</taxon>
    </lineage>
</organism>